<protein>
    <recommendedName>
        <fullName evidence="4">PAN domain protein</fullName>
    </recommendedName>
</protein>
<keyword evidence="3" id="KW-1185">Reference proteome</keyword>
<name>A0A016RYK3_9BILA</name>
<sequence length="326" mass="37293">MIIRLLLYLLPLTFVKPEENPECAIRVDILDGADLVEGVATFLTEKSTVLTAMHCATECFRKKCDVAYFHQDTRECRFTADSASSTATLPCNDVVAVEHKEGVDVLDKVKRFCMRCRGFKVSGGRGKFNDDNTLVQVHSNTVEVTPTTMRVVRPKTPRVRLFLPTTPLKVAVPPRFDFIDSELKPDLFQPKVSQSQQWYLNNRVDALATVETLPTRTYQLARPYFRHTGHASQELQRVDESAEVKRAILKEPSFLRLPPSPVSTLRPIRVRPRLHKQRHRKMEGFSFKKDLYKMALLERASLFNGAALRGTVRYMRKKKRGFGNAR</sequence>
<proteinExistence type="predicted"/>
<feature type="signal peptide" evidence="1">
    <location>
        <begin position="1"/>
        <end position="17"/>
    </location>
</feature>
<evidence type="ECO:0000313" key="2">
    <source>
        <dbReference type="EMBL" id="EYB83172.1"/>
    </source>
</evidence>
<reference evidence="3" key="1">
    <citation type="journal article" date="2015" name="Nat. Genet.">
        <title>The genome and transcriptome of the zoonotic hookworm Ancylostoma ceylanicum identify infection-specific gene families.</title>
        <authorList>
            <person name="Schwarz E.M."/>
            <person name="Hu Y."/>
            <person name="Antoshechkin I."/>
            <person name="Miller M.M."/>
            <person name="Sternberg P.W."/>
            <person name="Aroian R.V."/>
        </authorList>
    </citation>
    <scope>NUCLEOTIDE SEQUENCE</scope>
    <source>
        <strain evidence="3">HY135</strain>
    </source>
</reference>
<gene>
    <name evidence="2" type="primary">Acey_s0341.g3007</name>
    <name evidence="2" type="ORF">Y032_0341g3007</name>
</gene>
<feature type="chain" id="PRO_5001488719" description="PAN domain protein" evidence="1">
    <location>
        <begin position="18"/>
        <end position="326"/>
    </location>
</feature>
<dbReference type="EMBL" id="JARK01001677">
    <property type="protein sequence ID" value="EYB83172.1"/>
    <property type="molecule type" value="Genomic_DNA"/>
</dbReference>
<evidence type="ECO:0000256" key="1">
    <source>
        <dbReference type="SAM" id="SignalP"/>
    </source>
</evidence>
<keyword evidence="1" id="KW-0732">Signal</keyword>
<dbReference type="Proteomes" id="UP000024635">
    <property type="component" value="Unassembled WGS sequence"/>
</dbReference>
<comment type="caution">
    <text evidence="2">The sequence shown here is derived from an EMBL/GenBank/DDBJ whole genome shotgun (WGS) entry which is preliminary data.</text>
</comment>
<evidence type="ECO:0008006" key="4">
    <source>
        <dbReference type="Google" id="ProtNLM"/>
    </source>
</evidence>
<accession>A0A016RYK3</accession>
<dbReference type="OrthoDB" id="5840838at2759"/>
<evidence type="ECO:0000313" key="3">
    <source>
        <dbReference type="Proteomes" id="UP000024635"/>
    </source>
</evidence>
<dbReference type="AlphaFoldDB" id="A0A016RYK3"/>
<organism evidence="2 3">
    <name type="scientific">Ancylostoma ceylanicum</name>
    <dbReference type="NCBI Taxonomy" id="53326"/>
    <lineage>
        <taxon>Eukaryota</taxon>
        <taxon>Metazoa</taxon>
        <taxon>Ecdysozoa</taxon>
        <taxon>Nematoda</taxon>
        <taxon>Chromadorea</taxon>
        <taxon>Rhabditida</taxon>
        <taxon>Rhabditina</taxon>
        <taxon>Rhabditomorpha</taxon>
        <taxon>Strongyloidea</taxon>
        <taxon>Ancylostomatidae</taxon>
        <taxon>Ancylostomatinae</taxon>
        <taxon>Ancylostoma</taxon>
    </lineage>
</organism>